<feature type="domain" description="HMA" evidence="7">
    <location>
        <begin position="22"/>
        <end position="85"/>
    </location>
</feature>
<dbReference type="Gene3D" id="3.30.70.100">
    <property type="match status" value="1"/>
</dbReference>
<feature type="signal peptide" evidence="6">
    <location>
        <begin position="1"/>
        <end position="26"/>
    </location>
</feature>
<comment type="similarity">
    <text evidence="4">Belongs to the HIPP family.</text>
</comment>
<accession>A0AAD5ZL70</accession>
<dbReference type="FunFam" id="3.30.70.100:FF:000008">
    <property type="entry name" value="Copper transport protein ATOX1"/>
    <property type="match status" value="1"/>
</dbReference>
<name>A0AAD5ZL70_9POAL</name>
<dbReference type="EMBL" id="JAMRDG010000001">
    <property type="protein sequence ID" value="KAJ3699904.1"/>
    <property type="molecule type" value="Genomic_DNA"/>
</dbReference>
<dbReference type="AlphaFoldDB" id="A0AAD5ZL70"/>
<dbReference type="InterPro" id="IPR036163">
    <property type="entry name" value="HMA_dom_sf"/>
</dbReference>
<keyword evidence="2" id="KW-0479">Metal-binding</keyword>
<evidence type="ECO:0000259" key="7">
    <source>
        <dbReference type="PROSITE" id="PS50846"/>
    </source>
</evidence>
<keyword evidence="6" id="KW-0732">Signal</keyword>
<evidence type="ECO:0000256" key="6">
    <source>
        <dbReference type="SAM" id="SignalP"/>
    </source>
</evidence>
<keyword evidence="3" id="KW-0449">Lipoprotein</keyword>
<organism evidence="8 9">
    <name type="scientific">Rhynchospora tenuis</name>
    <dbReference type="NCBI Taxonomy" id="198213"/>
    <lineage>
        <taxon>Eukaryota</taxon>
        <taxon>Viridiplantae</taxon>
        <taxon>Streptophyta</taxon>
        <taxon>Embryophyta</taxon>
        <taxon>Tracheophyta</taxon>
        <taxon>Spermatophyta</taxon>
        <taxon>Magnoliopsida</taxon>
        <taxon>Liliopsida</taxon>
        <taxon>Poales</taxon>
        <taxon>Cyperaceae</taxon>
        <taxon>Cyperoideae</taxon>
        <taxon>Rhynchosporeae</taxon>
        <taxon>Rhynchospora</taxon>
    </lineage>
</organism>
<evidence type="ECO:0000313" key="8">
    <source>
        <dbReference type="EMBL" id="KAJ3699904.1"/>
    </source>
</evidence>
<dbReference type="CDD" id="cd00371">
    <property type="entry name" value="HMA"/>
    <property type="match status" value="1"/>
</dbReference>
<evidence type="ECO:0000313" key="9">
    <source>
        <dbReference type="Proteomes" id="UP001210211"/>
    </source>
</evidence>
<evidence type="ECO:0000256" key="1">
    <source>
        <dbReference type="ARBA" id="ARBA00022481"/>
    </source>
</evidence>
<feature type="region of interest" description="Disordered" evidence="5">
    <location>
        <begin position="80"/>
        <end position="245"/>
    </location>
</feature>
<dbReference type="InterPro" id="IPR006121">
    <property type="entry name" value="HMA_dom"/>
</dbReference>
<gene>
    <name evidence="8" type="ORF">LUZ61_003609</name>
</gene>
<reference evidence="8 9" key="1">
    <citation type="journal article" date="2022" name="Cell">
        <title>Repeat-based holocentromeres influence genome architecture and karyotype evolution.</title>
        <authorList>
            <person name="Hofstatter P.G."/>
            <person name="Thangavel G."/>
            <person name="Lux T."/>
            <person name="Neumann P."/>
            <person name="Vondrak T."/>
            <person name="Novak P."/>
            <person name="Zhang M."/>
            <person name="Costa L."/>
            <person name="Castellani M."/>
            <person name="Scott A."/>
            <person name="Toegelov H."/>
            <person name="Fuchs J."/>
            <person name="Mata-Sucre Y."/>
            <person name="Dias Y."/>
            <person name="Vanzela A.L.L."/>
            <person name="Huettel B."/>
            <person name="Almeida C.C.S."/>
            <person name="Simkova H."/>
            <person name="Souza G."/>
            <person name="Pedrosa-Harand A."/>
            <person name="Macas J."/>
            <person name="Mayer K.F.X."/>
            <person name="Houben A."/>
            <person name="Marques A."/>
        </authorList>
    </citation>
    <scope>NUCLEOTIDE SEQUENCE [LARGE SCALE GENOMIC DNA]</scope>
    <source>
        <strain evidence="8">RhyTen1mFocal</strain>
    </source>
</reference>
<protein>
    <recommendedName>
        <fullName evidence="7">HMA domain-containing protein</fullName>
    </recommendedName>
</protein>
<dbReference type="PROSITE" id="PS50846">
    <property type="entry name" value="HMA_2"/>
    <property type="match status" value="1"/>
</dbReference>
<dbReference type="Proteomes" id="UP001210211">
    <property type="component" value="Unassembled WGS sequence"/>
</dbReference>
<dbReference type="GO" id="GO:0046872">
    <property type="term" value="F:metal ion binding"/>
    <property type="evidence" value="ECO:0007669"/>
    <property type="project" value="UniProtKB-KW"/>
</dbReference>
<evidence type="ECO:0000256" key="2">
    <source>
        <dbReference type="ARBA" id="ARBA00022723"/>
    </source>
</evidence>
<dbReference type="SUPFAM" id="SSF55008">
    <property type="entry name" value="HMA, heavy metal-associated domain"/>
    <property type="match status" value="1"/>
</dbReference>
<proteinExistence type="inferred from homology"/>
<dbReference type="PANTHER" id="PTHR45868">
    <property type="entry name" value="HEAVY METAL-ASSOCIATED ISOPRENYLATED PLANT PROTEIN 33-RELATED"/>
    <property type="match status" value="1"/>
</dbReference>
<comment type="caution">
    <text evidence="8">The sequence shown here is derived from an EMBL/GenBank/DDBJ whole genome shotgun (WGS) entry which is preliminary data.</text>
</comment>
<keyword evidence="9" id="KW-1185">Reference proteome</keyword>
<dbReference type="PANTHER" id="PTHR45868:SF80">
    <property type="entry name" value="F15K9.8-RELATED"/>
    <property type="match status" value="1"/>
</dbReference>
<dbReference type="Pfam" id="PF00403">
    <property type="entry name" value="HMA"/>
    <property type="match status" value="1"/>
</dbReference>
<keyword evidence="3" id="KW-0636">Prenylation</keyword>
<keyword evidence="1" id="KW-0488">Methylation</keyword>
<feature type="compositionally biased region" description="Basic and acidic residues" evidence="5">
    <location>
        <begin position="105"/>
        <end position="194"/>
    </location>
</feature>
<evidence type="ECO:0000256" key="5">
    <source>
        <dbReference type="SAM" id="MobiDB-lite"/>
    </source>
</evidence>
<evidence type="ECO:0000256" key="4">
    <source>
        <dbReference type="ARBA" id="ARBA00024045"/>
    </source>
</evidence>
<feature type="compositionally biased region" description="Basic and acidic residues" evidence="5">
    <location>
        <begin position="209"/>
        <end position="222"/>
    </location>
</feature>
<feature type="chain" id="PRO_5041964305" description="HMA domain-containing protein" evidence="6">
    <location>
        <begin position="27"/>
        <end position="335"/>
    </location>
</feature>
<sequence length="335" mass="38369">MSRRCLFPSPCSFVFNFLFLSFQTLFLKVSIHCEGCKKKVRRVLQNIDGVYKVEIDSFQHKVTVTGNVDHEMLIRRLNKSGKQASIWPEAKKPGGDQKPTSSNDTKSKNNESNSKPKDKEPKESSENLKEKQQEPANDKGSDKGHEKEKEKEKPKTEEETTSKPQEKEKEKEKEKTVEKEMPKEKEKEKPKEQSEQEATQSNSGKNKKEKKEQNEKENESSGKEGGQPVAKGLNPMQPNQEFMYPSYSYPYPPQPIMSYHMAQPSSSQAYYQQPPMPGMQGYMYPDAYQNPHPYPYPYPYGAPSEFNYGTAESSTRGEDTFGYFNEENANSCSVM</sequence>
<evidence type="ECO:0000256" key="3">
    <source>
        <dbReference type="ARBA" id="ARBA00023289"/>
    </source>
</evidence>